<dbReference type="InterPro" id="IPR011234">
    <property type="entry name" value="Fumarylacetoacetase-like_C"/>
</dbReference>
<accession>A0A948WW57</accession>
<reference evidence="3" key="2">
    <citation type="submission" date="2021-04" db="EMBL/GenBank/DDBJ databases">
        <authorList>
            <person name="Gilroy R."/>
        </authorList>
    </citation>
    <scope>NUCLEOTIDE SEQUENCE</scope>
    <source>
        <strain evidence="3">G4-2901</strain>
    </source>
</reference>
<organism evidence="3 4">
    <name type="scientific">Candidatus Phocaeicola faecigallinarum</name>
    <dbReference type="NCBI Taxonomy" id="2838732"/>
    <lineage>
        <taxon>Bacteria</taxon>
        <taxon>Pseudomonadati</taxon>
        <taxon>Bacteroidota</taxon>
        <taxon>Bacteroidia</taxon>
        <taxon>Bacteroidales</taxon>
        <taxon>Bacteroidaceae</taxon>
        <taxon>Phocaeicola</taxon>
    </lineage>
</organism>
<keyword evidence="1" id="KW-0479">Metal-binding</keyword>
<evidence type="ECO:0000256" key="1">
    <source>
        <dbReference type="ARBA" id="ARBA00022723"/>
    </source>
</evidence>
<name>A0A948WW57_9BACT</name>
<dbReference type="GO" id="GO:0046872">
    <property type="term" value="F:metal ion binding"/>
    <property type="evidence" value="ECO:0007669"/>
    <property type="project" value="UniProtKB-KW"/>
</dbReference>
<dbReference type="Proteomes" id="UP000783796">
    <property type="component" value="Unassembled WGS sequence"/>
</dbReference>
<evidence type="ECO:0000259" key="2">
    <source>
        <dbReference type="Pfam" id="PF01557"/>
    </source>
</evidence>
<dbReference type="EMBL" id="JAHLFW010000030">
    <property type="protein sequence ID" value="MBU3837284.1"/>
    <property type="molecule type" value="Genomic_DNA"/>
</dbReference>
<proteinExistence type="predicted"/>
<dbReference type="AlphaFoldDB" id="A0A948WW57"/>
<dbReference type="PANTHER" id="PTHR11820:SF7">
    <property type="entry name" value="ACYLPYRUVASE FAHD1, MITOCHONDRIAL"/>
    <property type="match status" value="1"/>
</dbReference>
<dbReference type="Gene3D" id="3.90.850.10">
    <property type="entry name" value="Fumarylacetoacetase-like, C-terminal domain"/>
    <property type="match status" value="1"/>
</dbReference>
<dbReference type="SUPFAM" id="SSF56529">
    <property type="entry name" value="FAH"/>
    <property type="match status" value="1"/>
</dbReference>
<evidence type="ECO:0000313" key="4">
    <source>
        <dbReference type="Proteomes" id="UP000783796"/>
    </source>
</evidence>
<protein>
    <submittedName>
        <fullName evidence="3">Fumarylacetoacetate hydrolase family protein</fullName>
    </submittedName>
</protein>
<dbReference type="Pfam" id="PF01557">
    <property type="entry name" value="FAA_hydrolase"/>
    <property type="match status" value="1"/>
</dbReference>
<sequence>MKIIAIGMNYSLHCKELHANESLPQEPVIFMKPDSAILKDSKPFFIPDFSQQIDYETELVVRINRLGKNISERFAHRYYDAVTVGIDFTARDLQRKFRAEGKPWELCKGFDSSAAIGDWVDVEKFKDIQDIHFHLDINGKTVQTGHTRDMLFGVDKIIAYVSQFCTLKIGDLLFTGTPVGVGPVNIDNHLEGYLENEKVLDFYIR</sequence>
<comment type="caution">
    <text evidence="3">The sequence shown here is derived from an EMBL/GenBank/DDBJ whole genome shotgun (WGS) entry which is preliminary data.</text>
</comment>
<dbReference type="PANTHER" id="PTHR11820">
    <property type="entry name" value="ACYLPYRUVASE"/>
    <property type="match status" value="1"/>
</dbReference>
<reference evidence="3" key="1">
    <citation type="journal article" date="2021" name="PeerJ">
        <title>Extensive microbial diversity within the chicken gut microbiome revealed by metagenomics and culture.</title>
        <authorList>
            <person name="Gilroy R."/>
            <person name="Ravi A."/>
            <person name="Getino M."/>
            <person name="Pursley I."/>
            <person name="Horton D.L."/>
            <person name="Alikhan N.F."/>
            <person name="Baker D."/>
            <person name="Gharbi K."/>
            <person name="Hall N."/>
            <person name="Watson M."/>
            <person name="Adriaenssens E.M."/>
            <person name="Foster-Nyarko E."/>
            <person name="Jarju S."/>
            <person name="Secka A."/>
            <person name="Antonio M."/>
            <person name="Oren A."/>
            <person name="Chaudhuri R.R."/>
            <person name="La Ragione R."/>
            <person name="Hildebrand F."/>
            <person name="Pallen M.J."/>
        </authorList>
    </citation>
    <scope>NUCLEOTIDE SEQUENCE</scope>
    <source>
        <strain evidence="3">G4-2901</strain>
    </source>
</reference>
<keyword evidence="3" id="KW-0378">Hydrolase</keyword>
<dbReference type="InterPro" id="IPR036663">
    <property type="entry name" value="Fumarylacetoacetase_C_sf"/>
</dbReference>
<gene>
    <name evidence="3" type="ORF">H9777_02970</name>
</gene>
<feature type="domain" description="Fumarylacetoacetase-like C-terminal" evidence="2">
    <location>
        <begin position="2"/>
        <end position="188"/>
    </location>
</feature>
<evidence type="ECO:0000313" key="3">
    <source>
        <dbReference type="EMBL" id="MBU3837284.1"/>
    </source>
</evidence>
<dbReference type="GO" id="GO:0018773">
    <property type="term" value="F:acetylpyruvate hydrolase activity"/>
    <property type="evidence" value="ECO:0007669"/>
    <property type="project" value="TreeGrafter"/>
</dbReference>